<accession>A0AAV4Y490</accession>
<evidence type="ECO:0000313" key="2">
    <source>
        <dbReference type="Proteomes" id="UP001054945"/>
    </source>
</evidence>
<organism evidence="1 2">
    <name type="scientific">Caerostris extrusa</name>
    <name type="common">Bark spider</name>
    <name type="synonym">Caerostris bankana</name>
    <dbReference type="NCBI Taxonomy" id="172846"/>
    <lineage>
        <taxon>Eukaryota</taxon>
        <taxon>Metazoa</taxon>
        <taxon>Ecdysozoa</taxon>
        <taxon>Arthropoda</taxon>
        <taxon>Chelicerata</taxon>
        <taxon>Arachnida</taxon>
        <taxon>Araneae</taxon>
        <taxon>Araneomorphae</taxon>
        <taxon>Entelegynae</taxon>
        <taxon>Araneoidea</taxon>
        <taxon>Araneidae</taxon>
        <taxon>Caerostris</taxon>
    </lineage>
</organism>
<name>A0AAV4Y490_CAEEX</name>
<keyword evidence="2" id="KW-1185">Reference proteome</keyword>
<reference evidence="1 2" key="1">
    <citation type="submission" date="2021-06" db="EMBL/GenBank/DDBJ databases">
        <title>Caerostris extrusa draft genome.</title>
        <authorList>
            <person name="Kono N."/>
            <person name="Arakawa K."/>
        </authorList>
    </citation>
    <scope>NUCLEOTIDE SEQUENCE [LARGE SCALE GENOMIC DNA]</scope>
</reference>
<dbReference type="Proteomes" id="UP001054945">
    <property type="component" value="Unassembled WGS sequence"/>
</dbReference>
<sequence>MVVTGAESQTGFWIRLVLGGEIRAASNGNTEFWYFERHWLPAVVRSCTFTLKVCCFLMPASGSIYACEELNMPCVQFFEKGVEAIRAYYQRFVAAEV</sequence>
<gene>
    <name evidence="1" type="ORF">CEXT_278281</name>
</gene>
<dbReference type="EMBL" id="BPLR01001355">
    <property type="protein sequence ID" value="GIZ01830.1"/>
    <property type="molecule type" value="Genomic_DNA"/>
</dbReference>
<evidence type="ECO:0000313" key="1">
    <source>
        <dbReference type="EMBL" id="GIZ01830.1"/>
    </source>
</evidence>
<protein>
    <submittedName>
        <fullName evidence="1">Uncharacterized protein</fullName>
    </submittedName>
</protein>
<comment type="caution">
    <text evidence="1">The sequence shown here is derived from an EMBL/GenBank/DDBJ whole genome shotgun (WGS) entry which is preliminary data.</text>
</comment>
<dbReference type="AlphaFoldDB" id="A0AAV4Y490"/>
<proteinExistence type="predicted"/>